<dbReference type="OrthoDB" id="10449407at2759"/>
<keyword evidence="2" id="KW-1185">Reference proteome</keyword>
<organism evidence="1 2">
    <name type="scientific">Penicillium citrinum</name>
    <dbReference type="NCBI Taxonomy" id="5077"/>
    <lineage>
        <taxon>Eukaryota</taxon>
        <taxon>Fungi</taxon>
        <taxon>Dikarya</taxon>
        <taxon>Ascomycota</taxon>
        <taxon>Pezizomycotina</taxon>
        <taxon>Eurotiomycetes</taxon>
        <taxon>Eurotiomycetidae</taxon>
        <taxon>Eurotiales</taxon>
        <taxon>Aspergillaceae</taxon>
        <taxon>Penicillium</taxon>
    </lineage>
</organism>
<dbReference type="RefSeq" id="XP_056503399.1">
    <property type="nucleotide sequence ID" value="XM_056640905.1"/>
</dbReference>
<evidence type="ECO:0000313" key="1">
    <source>
        <dbReference type="EMBL" id="KAJ5240394.1"/>
    </source>
</evidence>
<reference evidence="1" key="2">
    <citation type="journal article" date="2023" name="IMA Fungus">
        <title>Comparative genomic study of the Penicillium genus elucidates a diverse pangenome and 15 lateral gene transfer events.</title>
        <authorList>
            <person name="Petersen C."/>
            <person name="Sorensen T."/>
            <person name="Nielsen M.R."/>
            <person name="Sondergaard T.E."/>
            <person name="Sorensen J.L."/>
            <person name="Fitzpatrick D.A."/>
            <person name="Frisvad J.C."/>
            <person name="Nielsen K.L."/>
        </authorList>
    </citation>
    <scope>NUCLEOTIDE SEQUENCE</scope>
    <source>
        <strain evidence="1">IBT 23319</strain>
    </source>
</reference>
<accession>A0A9W9P9F3</accession>
<gene>
    <name evidence="1" type="ORF">N7469_001985</name>
</gene>
<sequence>MPASVSEPHSRYHHRAQREESRFHQLLYQAQEQVSLLESEQYHLTLELERLRNYSWSLYHEYIKGIEKLEEARKERPPGC</sequence>
<dbReference type="GeneID" id="81380072"/>
<proteinExistence type="predicted"/>
<dbReference type="EMBL" id="JAPQKT010000002">
    <property type="protein sequence ID" value="KAJ5240394.1"/>
    <property type="molecule type" value="Genomic_DNA"/>
</dbReference>
<comment type="caution">
    <text evidence="1">The sequence shown here is derived from an EMBL/GenBank/DDBJ whole genome shotgun (WGS) entry which is preliminary data.</text>
</comment>
<protein>
    <submittedName>
        <fullName evidence="1">Uncharacterized protein</fullName>
    </submittedName>
</protein>
<dbReference type="AlphaFoldDB" id="A0A9W9P9F3"/>
<evidence type="ECO:0000313" key="2">
    <source>
        <dbReference type="Proteomes" id="UP001147733"/>
    </source>
</evidence>
<name>A0A9W9P9F3_PENCI</name>
<reference evidence="1" key="1">
    <citation type="submission" date="2022-11" db="EMBL/GenBank/DDBJ databases">
        <authorList>
            <person name="Petersen C."/>
        </authorList>
    </citation>
    <scope>NUCLEOTIDE SEQUENCE</scope>
    <source>
        <strain evidence="1">IBT 23319</strain>
    </source>
</reference>
<dbReference type="Proteomes" id="UP001147733">
    <property type="component" value="Unassembled WGS sequence"/>
</dbReference>